<comment type="subcellular location">
    <subcellularLocation>
        <location evidence="1">Cell membrane</location>
        <topology evidence="1">Multi-pass membrane protein</topology>
    </subcellularLocation>
</comment>
<evidence type="ECO:0000256" key="4">
    <source>
        <dbReference type="ARBA" id="ARBA00022692"/>
    </source>
</evidence>
<dbReference type="PANTHER" id="PTHR23517:SF3">
    <property type="entry name" value="INTEGRAL MEMBRANE TRANSPORT PROTEIN"/>
    <property type="match status" value="1"/>
</dbReference>
<keyword evidence="10" id="KW-1185">Reference proteome</keyword>
<sequence>MQSLLTSFQNKRYPGQFWLMVAGMLISTIGASMIWPFLMVYVSGQLNLPLMVVSSLMTINSAAGLVSSLIVGPIIDRLGRKWAMVISLGLLGGMYLLYTQAHTYAAFAALMVLSGAINPLYRVGADAMVADLIPEDKRLDAYAIMRMSNNLGVAVGPALGGFIASSSYTVAFLSAATGMVTYSLLLTFFARETLPARLPETNQAAPTRERFGGYNIIFKDRPFMGFIFALILGQMCATMVWVLMAVYLKANFGILEREFGWIASTNAIMVVTLQVYVTNITKRYPSLPVLAVGVLLYAVSMFMISLSTGFWGFWVSMVVLTFGELTLVPTANAYTARRAPAHMRGRYMSIFGLTWGISHGVGAVLGGLLNDTLGPIFIWIGAGIIALVGFAFLLYLIRVERREAQTAVPLT</sequence>
<keyword evidence="5 7" id="KW-1133">Transmembrane helix</keyword>
<dbReference type="GO" id="GO:0005886">
    <property type="term" value="C:plasma membrane"/>
    <property type="evidence" value="ECO:0007669"/>
    <property type="project" value="UniProtKB-SubCell"/>
</dbReference>
<feature type="transmembrane region" description="Helical" evidence="7">
    <location>
        <begin position="289"/>
        <end position="307"/>
    </location>
</feature>
<dbReference type="InterPro" id="IPR050171">
    <property type="entry name" value="MFS_Transporters"/>
</dbReference>
<dbReference type="Pfam" id="PF07690">
    <property type="entry name" value="MFS_1"/>
    <property type="match status" value="1"/>
</dbReference>
<dbReference type="InterPro" id="IPR005829">
    <property type="entry name" value="Sugar_transporter_CS"/>
</dbReference>
<feature type="transmembrane region" description="Helical" evidence="7">
    <location>
        <begin position="223"/>
        <end position="247"/>
    </location>
</feature>
<dbReference type="AlphaFoldDB" id="A0A0P6X5Z6"/>
<feature type="transmembrane region" description="Helical" evidence="7">
    <location>
        <begin position="259"/>
        <end position="277"/>
    </location>
</feature>
<dbReference type="PANTHER" id="PTHR23517">
    <property type="entry name" value="RESISTANCE PROTEIN MDTM, PUTATIVE-RELATED-RELATED"/>
    <property type="match status" value="1"/>
</dbReference>
<dbReference type="STRING" id="229921.ADN01_15775"/>
<evidence type="ECO:0000256" key="1">
    <source>
        <dbReference type="ARBA" id="ARBA00004651"/>
    </source>
</evidence>
<organism evidence="9 10">
    <name type="scientific">Levilinea saccharolytica</name>
    <dbReference type="NCBI Taxonomy" id="229921"/>
    <lineage>
        <taxon>Bacteria</taxon>
        <taxon>Bacillati</taxon>
        <taxon>Chloroflexota</taxon>
        <taxon>Anaerolineae</taxon>
        <taxon>Anaerolineales</taxon>
        <taxon>Anaerolineaceae</taxon>
        <taxon>Levilinea</taxon>
    </lineage>
</organism>
<feature type="transmembrane region" description="Helical" evidence="7">
    <location>
        <begin position="347"/>
        <end position="370"/>
    </location>
</feature>
<keyword evidence="3" id="KW-1003">Cell membrane</keyword>
<feature type="domain" description="Major facilitator superfamily (MFS) profile" evidence="8">
    <location>
        <begin position="16"/>
        <end position="401"/>
    </location>
</feature>
<keyword evidence="6 7" id="KW-0472">Membrane</keyword>
<feature type="transmembrane region" description="Helical" evidence="7">
    <location>
        <begin position="313"/>
        <end position="335"/>
    </location>
</feature>
<feature type="transmembrane region" description="Helical" evidence="7">
    <location>
        <begin position="376"/>
        <end position="397"/>
    </location>
</feature>
<evidence type="ECO:0000256" key="5">
    <source>
        <dbReference type="ARBA" id="ARBA00022989"/>
    </source>
</evidence>
<dbReference type="GO" id="GO:0022857">
    <property type="term" value="F:transmembrane transporter activity"/>
    <property type="evidence" value="ECO:0007669"/>
    <property type="project" value="InterPro"/>
</dbReference>
<feature type="transmembrane region" description="Helical" evidence="7">
    <location>
        <begin position="104"/>
        <end position="121"/>
    </location>
</feature>
<dbReference type="PROSITE" id="PS50850">
    <property type="entry name" value="MFS"/>
    <property type="match status" value="1"/>
</dbReference>
<comment type="caution">
    <text evidence="9">The sequence shown here is derived from an EMBL/GenBank/DDBJ whole genome shotgun (WGS) entry which is preliminary data.</text>
</comment>
<feature type="transmembrane region" description="Helical" evidence="7">
    <location>
        <begin position="170"/>
        <end position="190"/>
    </location>
</feature>
<feature type="transmembrane region" description="Helical" evidence="7">
    <location>
        <begin position="142"/>
        <end position="164"/>
    </location>
</feature>
<dbReference type="RefSeq" id="WP_062419053.1">
    <property type="nucleotide sequence ID" value="NZ_DF967974.1"/>
</dbReference>
<dbReference type="OrthoDB" id="9793283at2"/>
<dbReference type="InterPro" id="IPR011701">
    <property type="entry name" value="MFS"/>
</dbReference>
<evidence type="ECO:0000256" key="3">
    <source>
        <dbReference type="ARBA" id="ARBA00022475"/>
    </source>
</evidence>
<keyword evidence="2" id="KW-0813">Transport</keyword>
<dbReference type="InterPro" id="IPR020846">
    <property type="entry name" value="MFS_dom"/>
</dbReference>
<gene>
    <name evidence="9" type="ORF">ADN01_15775</name>
</gene>
<evidence type="ECO:0000313" key="10">
    <source>
        <dbReference type="Proteomes" id="UP000050501"/>
    </source>
</evidence>
<dbReference type="InterPro" id="IPR036259">
    <property type="entry name" value="MFS_trans_sf"/>
</dbReference>
<name>A0A0P6X5Z6_9CHLR</name>
<proteinExistence type="predicted"/>
<feature type="transmembrane region" description="Helical" evidence="7">
    <location>
        <begin position="82"/>
        <end position="98"/>
    </location>
</feature>
<dbReference type="Gene3D" id="1.20.1250.20">
    <property type="entry name" value="MFS general substrate transporter like domains"/>
    <property type="match status" value="2"/>
</dbReference>
<keyword evidence="4 7" id="KW-0812">Transmembrane</keyword>
<evidence type="ECO:0000256" key="2">
    <source>
        <dbReference type="ARBA" id="ARBA00022448"/>
    </source>
</evidence>
<dbReference type="CDD" id="cd17329">
    <property type="entry name" value="MFS_MdtH_MDR_like"/>
    <property type="match status" value="1"/>
</dbReference>
<evidence type="ECO:0000256" key="7">
    <source>
        <dbReference type="SAM" id="Phobius"/>
    </source>
</evidence>
<evidence type="ECO:0000259" key="8">
    <source>
        <dbReference type="PROSITE" id="PS50850"/>
    </source>
</evidence>
<dbReference type="PROSITE" id="PS00216">
    <property type="entry name" value="SUGAR_TRANSPORT_1"/>
    <property type="match status" value="1"/>
</dbReference>
<feature type="transmembrane region" description="Helical" evidence="7">
    <location>
        <begin position="50"/>
        <end position="75"/>
    </location>
</feature>
<protein>
    <recommendedName>
        <fullName evidence="8">Major facilitator superfamily (MFS) profile domain-containing protein</fullName>
    </recommendedName>
</protein>
<evidence type="ECO:0000313" key="9">
    <source>
        <dbReference type="EMBL" id="KPL77372.1"/>
    </source>
</evidence>
<dbReference type="Proteomes" id="UP000050501">
    <property type="component" value="Unassembled WGS sequence"/>
</dbReference>
<reference evidence="9 10" key="1">
    <citation type="submission" date="2015-07" db="EMBL/GenBank/DDBJ databases">
        <title>Genome sequence of Levilinea saccharolytica DSM 16555.</title>
        <authorList>
            <person name="Hemp J."/>
            <person name="Ward L.M."/>
            <person name="Pace L.A."/>
            <person name="Fischer W.W."/>
        </authorList>
    </citation>
    <scope>NUCLEOTIDE SEQUENCE [LARGE SCALE GENOMIC DNA]</scope>
    <source>
        <strain evidence="9 10">KIBI-1</strain>
    </source>
</reference>
<feature type="transmembrane region" description="Helical" evidence="7">
    <location>
        <begin position="17"/>
        <end position="38"/>
    </location>
</feature>
<accession>A0A0P6X5Z6</accession>
<dbReference type="EMBL" id="LGCM01000060">
    <property type="protein sequence ID" value="KPL77372.1"/>
    <property type="molecule type" value="Genomic_DNA"/>
</dbReference>
<dbReference type="SUPFAM" id="SSF103473">
    <property type="entry name" value="MFS general substrate transporter"/>
    <property type="match status" value="1"/>
</dbReference>
<evidence type="ECO:0000256" key="6">
    <source>
        <dbReference type="ARBA" id="ARBA00023136"/>
    </source>
</evidence>